<dbReference type="AlphaFoldDB" id="A0A7D4PVL3"/>
<dbReference type="EMBL" id="CP054038">
    <property type="protein sequence ID" value="QKJ19874.1"/>
    <property type="molecule type" value="Genomic_DNA"/>
</dbReference>
<evidence type="ECO:0000313" key="3">
    <source>
        <dbReference type="Proteomes" id="UP000502498"/>
    </source>
</evidence>
<dbReference type="RefSeq" id="WP_172990310.1">
    <property type="nucleotide sequence ID" value="NZ_CP054038.1"/>
</dbReference>
<accession>A0A7D4PVL3</accession>
<organism evidence="2 3">
    <name type="scientific">Microbacterium hominis</name>
    <dbReference type="NCBI Taxonomy" id="162426"/>
    <lineage>
        <taxon>Bacteria</taxon>
        <taxon>Bacillati</taxon>
        <taxon>Actinomycetota</taxon>
        <taxon>Actinomycetes</taxon>
        <taxon>Micrococcales</taxon>
        <taxon>Microbacteriaceae</taxon>
        <taxon>Microbacterium</taxon>
    </lineage>
</organism>
<reference evidence="2 3" key="1">
    <citation type="submission" date="2020-05" db="EMBL/GenBank/DDBJ databases">
        <title>Strain PA2F3 complete genome.</title>
        <authorList>
            <person name="Kim Y.-S."/>
            <person name="Kim S.-J."/>
            <person name="Jung H.-k."/>
            <person name="Kim S.-E."/>
            <person name="Kim K.-H."/>
        </authorList>
    </citation>
    <scope>NUCLEOTIDE SEQUENCE [LARGE SCALE GENOMIC DNA]</scope>
    <source>
        <strain evidence="2 3">PA2F3</strain>
    </source>
</reference>
<name>A0A7D4PVL3_9MICO</name>
<feature type="transmembrane region" description="Helical" evidence="1">
    <location>
        <begin position="37"/>
        <end position="54"/>
    </location>
</feature>
<proteinExistence type="predicted"/>
<sequence length="199" mass="20285">MNPRQVRALRGSGAAAAATVIAATSHTFAGGGAPHPLLLLVIALLAAPVATLLAGRRLALWRVALTVGVSQGLFHAAFTFLHATPAAGASATAVSHSHHGPTATASLDTALSVIAPSPAMVLAHAVAAVLTVFALHSGERMLRGLVRGLRALLRPLVPVVAPVSPRAPRPRTPHRERAVSISFVFDLSGRGPPAALRAV</sequence>
<keyword evidence="1" id="KW-0472">Membrane</keyword>
<keyword evidence="1" id="KW-1133">Transmembrane helix</keyword>
<gene>
    <name evidence="2" type="ORF">HQM25_11240</name>
</gene>
<keyword evidence="1" id="KW-0812">Transmembrane</keyword>
<evidence type="ECO:0000313" key="2">
    <source>
        <dbReference type="EMBL" id="QKJ19874.1"/>
    </source>
</evidence>
<dbReference type="Proteomes" id="UP000502498">
    <property type="component" value="Chromosome"/>
</dbReference>
<feature type="transmembrane region" description="Helical" evidence="1">
    <location>
        <begin position="113"/>
        <end position="135"/>
    </location>
</feature>
<evidence type="ECO:0000256" key="1">
    <source>
        <dbReference type="SAM" id="Phobius"/>
    </source>
</evidence>
<protein>
    <submittedName>
        <fullName evidence="2">Uncharacterized protein</fullName>
    </submittedName>
</protein>